<dbReference type="EMBL" id="CM045766">
    <property type="protein sequence ID" value="KAI8004105.1"/>
    <property type="molecule type" value="Genomic_DNA"/>
</dbReference>
<gene>
    <name evidence="1" type="ORF">LOK49_LG08G01487</name>
</gene>
<protein>
    <submittedName>
        <fullName evidence="1">Uncharacterized protein</fullName>
    </submittedName>
</protein>
<accession>A0ACC0GSF2</accession>
<dbReference type="Proteomes" id="UP001060215">
    <property type="component" value="Chromosome 9"/>
</dbReference>
<sequence length="94" mass="10147">MGVNTGEGVVRTKAGAGVTAVNPTDGIVGAKTKPRFNPKIGEGLIYPPKRKLVKKLMWDCMVQTIASCFYPNPTSNPPYSSELTLPIKHTCNRS</sequence>
<comment type="caution">
    <text evidence="1">The sequence shown here is derived from an EMBL/GenBank/DDBJ whole genome shotgun (WGS) entry which is preliminary data.</text>
</comment>
<evidence type="ECO:0000313" key="2">
    <source>
        <dbReference type="Proteomes" id="UP001060215"/>
    </source>
</evidence>
<name>A0ACC0GSF2_9ERIC</name>
<keyword evidence="2" id="KW-1185">Reference proteome</keyword>
<organism evidence="1 2">
    <name type="scientific">Camellia lanceoleosa</name>
    <dbReference type="NCBI Taxonomy" id="1840588"/>
    <lineage>
        <taxon>Eukaryota</taxon>
        <taxon>Viridiplantae</taxon>
        <taxon>Streptophyta</taxon>
        <taxon>Embryophyta</taxon>
        <taxon>Tracheophyta</taxon>
        <taxon>Spermatophyta</taxon>
        <taxon>Magnoliopsida</taxon>
        <taxon>eudicotyledons</taxon>
        <taxon>Gunneridae</taxon>
        <taxon>Pentapetalae</taxon>
        <taxon>asterids</taxon>
        <taxon>Ericales</taxon>
        <taxon>Theaceae</taxon>
        <taxon>Camellia</taxon>
    </lineage>
</organism>
<reference evidence="1 2" key="1">
    <citation type="journal article" date="2022" name="Plant J.">
        <title>Chromosome-level genome of Camellia lanceoleosa provides a valuable resource for understanding genome evolution and self-incompatibility.</title>
        <authorList>
            <person name="Gong W."/>
            <person name="Xiao S."/>
            <person name="Wang L."/>
            <person name="Liao Z."/>
            <person name="Chang Y."/>
            <person name="Mo W."/>
            <person name="Hu G."/>
            <person name="Li W."/>
            <person name="Zhao G."/>
            <person name="Zhu H."/>
            <person name="Hu X."/>
            <person name="Ji K."/>
            <person name="Xiang X."/>
            <person name="Song Q."/>
            <person name="Yuan D."/>
            <person name="Jin S."/>
            <person name="Zhang L."/>
        </authorList>
    </citation>
    <scope>NUCLEOTIDE SEQUENCE [LARGE SCALE GENOMIC DNA]</scope>
    <source>
        <strain evidence="1">SQ_2022a</strain>
    </source>
</reference>
<evidence type="ECO:0000313" key="1">
    <source>
        <dbReference type="EMBL" id="KAI8004105.1"/>
    </source>
</evidence>
<proteinExistence type="predicted"/>